<feature type="compositionally biased region" description="Polar residues" evidence="2">
    <location>
        <begin position="45"/>
        <end position="56"/>
    </location>
</feature>
<name>A0ABN9Y007_9DINO</name>
<sequence>MEPPPGSGPPSGGGSAPHAGSSARSGSSGSGSSHGSRRRRGGGETDSNNSQCTCGTTARSQDTLTTLCADEAVPLPPTDAASVQPGRYMASEHTRGPPVALVDSLPPPDVQGSASDTVKDIDLASDRRSEPRGEDAPLLASHRWHQPCKDGPEDEAALKEASSAETSPHCSCGRLVMVAGALLCAGLLASSIHEHRAALVRQRQWEALLDSVEGMADRALALGKDPLQRRAGEGLCSAAARVPPRALGAAGPRAWAIAPRQLEKCRQGGAQGASGDDQQNWCWAGLKQVCHGHIKDHIPWAGLREEAARMGLSPGPAEAPFSPLEDSEVCDRAEFGEWRNWSKEERAAAREWFEGNVRVYVLNLPSDEERWERCFAALSAQRLRATRVFGVDMRNPGALETAKASGWMPSSFNYTRAQEVAAEPRQRLEGSILGTVGCASAHFKAQAQALEEGARLALVLEDDSLPEPDLVERLWALVREELPCDWQVTSLMSRCPYGKCVSRHLLRVQPDGNEPAWGCRHGVNWGMHAMLYRTDALAEVQRVWKARVFNEETPRCLDVDVALASISDEVAYYAVPSSQRPGFLREGDGHSARWDINMALTTAAPSTVTTTTTTPPAVVDVSAPTKVPLGGGLAAVMVLEGMGCSNYEEVSLGPETVEEGGALACAQKCFSEPGCVGFQRRSATQCSGWGGQQGSCQLWRSYACAVQENSCWDQYTIQVPQVDQGSCKTYGCVEYDPANLCQCNPDCVNTGSCCSDVVEVCGEAREHWRGST</sequence>
<dbReference type="InterPro" id="IPR001212">
    <property type="entry name" value="Somatomedin_B_dom"/>
</dbReference>
<evidence type="ECO:0000259" key="3">
    <source>
        <dbReference type="PROSITE" id="PS50958"/>
    </source>
</evidence>
<evidence type="ECO:0000256" key="1">
    <source>
        <dbReference type="ARBA" id="ARBA00023157"/>
    </source>
</evidence>
<organism evidence="4 5">
    <name type="scientific">Prorocentrum cordatum</name>
    <dbReference type="NCBI Taxonomy" id="2364126"/>
    <lineage>
        <taxon>Eukaryota</taxon>
        <taxon>Sar</taxon>
        <taxon>Alveolata</taxon>
        <taxon>Dinophyceae</taxon>
        <taxon>Prorocentrales</taxon>
        <taxon>Prorocentraceae</taxon>
        <taxon>Prorocentrum</taxon>
    </lineage>
</organism>
<evidence type="ECO:0000313" key="4">
    <source>
        <dbReference type="EMBL" id="CAK0905752.1"/>
    </source>
</evidence>
<feature type="compositionally biased region" description="Basic and acidic residues" evidence="2">
    <location>
        <begin position="117"/>
        <end position="135"/>
    </location>
</feature>
<gene>
    <name evidence="4" type="ORF">PCOR1329_LOCUS81328</name>
</gene>
<dbReference type="InterPro" id="IPR036024">
    <property type="entry name" value="Somatomedin_B-like_dom_sf"/>
</dbReference>
<feature type="region of interest" description="Disordered" evidence="2">
    <location>
        <begin position="1"/>
        <end position="56"/>
    </location>
</feature>
<proteinExistence type="predicted"/>
<evidence type="ECO:0000256" key="2">
    <source>
        <dbReference type="SAM" id="MobiDB-lite"/>
    </source>
</evidence>
<dbReference type="SUPFAM" id="SSF90188">
    <property type="entry name" value="Somatomedin B domain"/>
    <property type="match status" value="1"/>
</dbReference>
<feature type="compositionally biased region" description="Low complexity" evidence="2">
    <location>
        <begin position="16"/>
        <end position="34"/>
    </location>
</feature>
<evidence type="ECO:0000313" key="5">
    <source>
        <dbReference type="Proteomes" id="UP001189429"/>
    </source>
</evidence>
<dbReference type="PROSITE" id="PS50958">
    <property type="entry name" value="SMB_2"/>
    <property type="match status" value="1"/>
</dbReference>
<keyword evidence="5" id="KW-1185">Reference proteome</keyword>
<reference evidence="4" key="1">
    <citation type="submission" date="2023-10" db="EMBL/GenBank/DDBJ databases">
        <authorList>
            <person name="Chen Y."/>
            <person name="Shah S."/>
            <person name="Dougan E. K."/>
            <person name="Thang M."/>
            <person name="Chan C."/>
        </authorList>
    </citation>
    <scope>NUCLEOTIDE SEQUENCE [LARGE SCALE GENOMIC DNA]</scope>
</reference>
<keyword evidence="1" id="KW-1015">Disulfide bond</keyword>
<protein>
    <recommendedName>
        <fullName evidence="3">SMB domain-containing protein</fullName>
    </recommendedName>
</protein>
<feature type="domain" description="SMB" evidence="3">
    <location>
        <begin position="723"/>
        <end position="765"/>
    </location>
</feature>
<dbReference type="EMBL" id="CAUYUJ010021603">
    <property type="protein sequence ID" value="CAK0905752.1"/>
    <property type="molecule type" value="Genomic_DNA"/>
</dbReference>
<dbReference type="Proteomes" id="UP001189429">
    <property type="component" value="Unassembled WGS sequence"/>
</dbReference>
<feature type="region of interest" description="Disordered" evidence="2">
    <location>
        <begin position="69"/>
        <end position="168"/>
    </location>
</feature>
<comment type="caution">
    <text evidence="4">The sequence shown here is derived from an EMBL/GenBank/DDBJ whole genome shotgun (WGS) entry which is preliminary data.</text>
</comment>
<accession>A0ABN9Y007</accession>